<dbReference type="Proteomes" id="UP000295685">
    <property type="component" value="Unassembled WGS sequence"/>
</dbReference>
<accession>A0A4R8SE10</accession>
<reference evidence="5 6" key="1">
    <citation type="journal article" date="2019" name="Sci. Rep.">
        <title>Extended insight into the Mycobacterium chelonae-abscessus complex through whole genome sequencing of Mycobacterium salmoniphilum outbreak and Mycobacterium salmoniphilum-like strains.</title>
        <authorList>
            <person name="Behra P.R.K."/>
            <person name="Das S."/>
            <person name="Pettersson B.M.F."/>
            <person name="Shirreff L."/>
            <person name="DuCote T."/>
            <person name="Jacobsson K.G."/>
            <person name="Ennis D.G."/>
            <person name="Kirsebom L.A."/>
        </authorList>
    </citation>
    <scope>NUCLEOTIDE SEQUENCE [LARGE SCALE GENOMIC DNA]</scope>
    <source>
        <strain evidence="4 5">CCUG 60883</strain>
        <strain evidence="3 6">CCUG 60885</strain>
    </source>
</reference>
<dbReference type="OrthoDB" id="5188486at2"/>
<dbReference type="EMBL" id="PECM01000001">
    <property type="protein sequence ID" value="TEA09485.1"/>
    <property type="molecule type" value="Genomic_DNA"/>
</dbReference>
<keyword evidence="5" id="KW-1185">Reference proteome</keyword>
<name>A0A4R8SE10_9MYCO</name>
<evidence type="ECO:0008006" key="7">
    <source>
        <dbReference type="Google" id="ProtNLM"/>
    </source>
</evidence>
<gene>
    <name evidence="4" type="ORF">CCUG60883_00247</name>
    <name evidence="3" type="ORF">CCUG60885_03306</name>
</gene>
<dbReference type="EMBL" id="PECK01000006">
    <property type="protein sequence ID" value="TDZ93702.1"/>
    <property type="molecule type" value="Genomic_DNA"/>
</dbReference>
<evidence type="ECO:0000256" key="1">
    <source>
        <dbReference type="ARBA" id="ARBA00004370"/>
    </source>
</evidence>
<dbReference type="Proteomes" id="UP000294844">
    <property type="component" value="Unassembled WGS sequence"/>
</dbReference>
<keyword evidence="2" id="KW-0472">Membrane</keyword>
<dbReference type="RefSeq" id="WP_078360262.1">
    <property type="nucleotide sequence ID" value="NZ_PECK01000006.1"/>
</dbReference>
<sequence length="172" mass="18807">MAIIASGLITAIALSGCGFLGWKLVADGREVPDASGEWHVQLSRVQEAHKAGQQAQEASTAFALLMINTDYRDVDRNTSEILDKSTGAFKEKYTKSSAQLRQILVDNKAKSSGKVIDSAIHTESVDKVIMLLFVDQSVANVAVPDSRVDRSRVRMTMEKVDGRWLASDVELI</sequence>
<organism evidence="3 6">
    <name type="scientific">Mycobacteroides salmoniphilum</name>
    <dbReference type="NCBI Taxonomy" id="404941"/>
    <lineage>
        <taxon>Bacteria</taxon>
        <taxon>Bacillati</taxon>
        <taxon>Actinomycetota</taxon>
        <taxon>Actinomycetes</taxon>
        <taxon>Mycobacteriales</taxon>
        <taxon>Mycobacteriaceae</taxon>
        <taxon>Mycobacteroides</taxon>
    </lineage>
</organism>
<dbReference type="GO" id="GO:0016020">
    <property type="term" value="C:membrane"/>
    <property type="evidence" value="ECO:0007669"/>
    <property type="project" value="UniProtKB-SubCell"/>
</dbReference>
<evidence type="ECO:0000256" key="2">
    <source>
        <dbReference type="ARBA" id="ARBA00023136"/>
    </source>
</evidence>
<evidence type="ECO:0000313" key="3">
    <source>
        <dbReference type="EMBL" id="TDZ93702.1"/>
    </source>
</evidence>
<evidence type="ECO:0000313" key="4">
    <source>
        <dbReference type="EMBL" id="TEA09485.1"/>
    </source>
</evidence>
<dbReference type="PANTHER" id="PTHR37042:SF4">
    <property type="entry name" value="OUTER MEMBRANE PROTEIN RV1973"/>
    <property type="match status" value="1"/>
</dbReference>
<comment type="subcellular location">
    <subcellularLocation>
        <location evidence="1">Membrane</location>
    </subcellularLocation>
</comment>
<evidence type="ECO:0000313" key="5">
    <source>
        <dbReference type="Proteomes" id="UP000294844"/>
    </source>
</evidence>
<proteinExistence type="predicted"/>
<protein>
    <recommendedName>
        <fullName evidence="7">Mce associated membrane protein</fullName>
    </recommendedName>
</protein>
<comment type="caution">
    <text evidence="3">The sequence shown here is derived from an EMBL/GenBank/DDBJ whole genome shotgun (WGS) entry which is preliminary data.</text>
</comment>
<dbReference type="PANTHER" id="PTHR37042">
    <property type="entry name" value="OUTER MEMBRANE PROTEIN RV1973"/>
    <property type="match status" value="1"/>
</dbReference>
<dbReference type="AlphaFoldDB" id="A0A4R8SE10"/>
<evidence type="ECO:0000313" key="6">
    <source>
        <dbReference type="Proteomes" id="UP000295685"/>
    </source>
</evidence>